<dbReference type="AlphaFoldDB" id="A0A4V4HEH4"/>
<dbReference type="EMBL" id="ML179315">
    <property type="protein sequence ID" value="THU91115.1"/>
    <property type="molecule type" value="Genomic_DNA"/>
</dbReference>
<evidence type="ECO:0000313" key="2">
    <source>
        <dbReference type="Proteomes" id="UP000297245"/>
    </source>
</evidence>
<sequence length="371" mass="42761">MDPPLLSIPLPHARSSFASEDNAPKLTIDGFYYRKPLEVIKEALRDPSSSSFHLQGHKLFWKRSEDTPPQRLYSEAYTSDRMLEMEREIRSGPVLPGLEVETVVLPIKLYSDSTVLSMIGNISLWPIYMFFGSLSKYVGLKPSGFQECHIAYIPSLPHSIKRAYKDIYGVLPTSDVLSHLKRELMQAVWYHILNDPDLIESFVNGLIFDCLDGVTRRFMVRWFTYGADYPKKCLLICMTFLGECLCYNCLAKKSTVIQLGLKRDMQQRINNIRSDSQDLRDRVEDARKFIFEKGRAVKSDYVKHALGEGSWTPVVNSFSKIFSEFGFDYIKMFAVDLLHEIEIGTWKSIPIHLLRLLFASNREMVDELNSR</sequence>
<accession>A0A4V4HEH4</accession>
<keyword evidence="2" id="KW-1185">Reference proteome</keyword>
<dbReference type="OrthoDB" id="3208495at2759"/>
<dbReference type="Pfam" id="PF18759">
    <property type="entry name" value="Plavaka"/>
    <property type="match status" value="1"/>
</dbReference>
<name>A0A4V4HEH4_DENBC</name>
<dbReference type="Proteomes" id="UP000297245">
    <property type="component" value="Unassembled WGS sequence"/>
</dbReference>
<dbReference type="InterPro" id="IPR041078">
    <property type="entry name" value="Plavaka"/>
</dbReference>
<gene>
    <name evidence="1" type="ORF">K435DRAFT_820952</name>
</gene>
<reference evidence="1 2" key="1">
    <citation type="journal article" date="2019" name="Nat. Ecol. Evol.">
        <title>Megaphylogeny resolves global patterns of mushroom evolution.</title>
        <authorList>
            <person name="Varga T."/>
            <person name="Krizsan K."/>
            <person name="Foldi C."/>
            <person name="Dima B."/>
            <person name="Sanchez-Garcia M."/>
            <person name="Sanchez-Ramirez S."/>
            <person name="Szollosi G.J."/>
            <person name="Szarkandi J.G."/>
            <person name="Papp V."/>
            <person name="Albert L."/>
            <person name="Andreopoulos W."/>
            <person name="Angelini C."/>
            <person name="Antonin V."/>
            <person name="Barry K.W."/>
            <person name="Bougher N.L."/>
            <person name="Buchanan P."/>
            <person name="Buyck B."/>
            <person name="Bense V."/>
            <person name="Catcheside P."/>
            <person name="Chovatia M."/>
            <person name="Cooper J."/>
            <person name="Damon W."/>
            <person name="Desjardin D."/>
            <person name="Finy P."/>
            <person name="Geml J."/>
            <person name="Haridas S."/>
            <person name="Hughes K."/>
            <person name="Justo A."/>
            <person name="Karasinski D."/>
            <person name="Kautmanova I."/>
            <person name="Kiss B."/>
            <person name="Kocsube S."/>
            <person name="Kotiranta H."/>
            <person name="LaButti K.M."/>
            <person name="Lechner B.E."/>
            <person name="Liimatainen K."/>
            <person name="Lipzen A."/>
            <person name="Lukacs Z."/>
            <person name="Mihaltcheva S."/>
            <person name="Morgado L.N."/>
            <person name="Niskanen T."/>
            <person name="Noordeloos M.E."/>
            <person name="Ohm R.A."/>
            <person name="Ortiz-Santana B."/>
            <person name="Ovrebo C."/>
            <person name="Racz N."/>
            <person name="Riley R."/>
            <person name="Savchenko A."/>
            <person name="Shiryaev A."/>
            <person name="Soop K."/>
            <person name="Spirin V."/>
            <person name="Szebenyi C."/>
            <person name="Tomsovsky M."/>
            <person name="Tulloss R.E."/>
            <person name="Uehling J."/>
            <person name="Grigoriev I.V."/>
            <person name="Vagvolgyi C."/>
            <person name="Papp T."/>
            <person name="Martin F.M."/>
            <person name="Miettinen O."/>
            <person name="Hibbett D.S."/>
            <person name="Nagy L.G."/>
        </authorList>
    </citation>
    <scope>NUCLEOTIDE SEQUENCE [LARGE SCALE GENOMIC DNA]</scope>
    <source>
        <strain evidence="1 2">CBS 962.96</strain>
    </source>
</reference>
<evidence type="ECO:0000313" key="1">
    <source>
        <dbReference type="EMBL" id="THU91115.1"/>
    </source>
</evidence>
<organism evidence="1 2">
    <name type="scientific">Dendrothele bispora (strain CBS 962.96)</name>
    <dbReference type="NCBI Taxonomy" id="1314807"/>
    <lineage>
        <taxon>Eukaryota</taxon>
        <taxon>Fungi</taxon>
        <taxon>Dikarya</taxon>
        <taxon>Basidiomycota</taxon>
        <taxon>Agaricomycotina</taxon>
        <taxon>Agaricomycetes</taxon>
        <taxon>Agaricomycetidae</taxon>
        <taxon>Agaricales</taxon>
        <taxon>Agaricales incertae sedis</taxon>
        <taxon>Dendrothele</taxon>
    </lineage>
</organism>
<protein>
    <submittedName>
        <fullName evidence="1">Uncharacterized protein</fullName>
    </submittedName>
</protein>
<proteinExistence type="predicted"/>